<evidence type="ECO:0000313" key="5">
    <source>
        <dbReference type="EMBL" id="GGI83782.1"/>
    </source>
</evidence>
<sequence>MVIVYSGRRITLDVSKVMLPNGHEMNVEKILFPRAIAALPIYENNKVILLRQFRPAVNEYVLEIPAGVVEKNETPEHALIRELNEEIGAETDHFEKLFEGFTTPGYSTEYILIYHVNVKKLGEPRPEPHEVIDRVVVDFRDATNMVLNGSIRDAKTALAIALYMLRRGDGRDSAWS</sequence>
<gene>
    <name evidence="5" type="primary">nudF</name>
    <name evidence="5" type="ORF">GCM10007112_20720</name>
    <name evidence="4" type="ORF">Vsou_20790</name>
</gene>
<dbReference type="EMBL" id="BMNM01000010">
    <property type="protein sequence ID" value="GGI83782.1"/>
    <property type="molecule type" value="Genomic_DNA"/>
</dbReference>
<protein>
    <submittedName>
        <fullName evidence="5">ADP-ribose pyrophosphatase</fullName>
    </submittedName>
</protein>
<dbReference type="AlphaFoldDB" id="A0A830E545"/>
<proteinExistence type="predicted"/>
<dbReference type="RefSeq" id="WP_188603866.1">
    <property type="nucleotide sequence ID" value="NZ_AP026830.1"/>
</dbReference>
<dbReference type="InterPro" id="IPR020476">
    <property type="entry name" value="Nudix_hydrolase"/>
</dbReference>
<dbReference type="PROSITE" id="PS00893">
    <property type="entry name" value="NUDIX_BOX"/>
    <property type="match status" value="1"/>
</dbReference>
<evidence type="ECO:0000313" key="4">
    <source>
        <dbReference type="EMBL" id="BDR92986.1"/>
    </source>
</evidence>
<dbReference type="Gene3D" id="3.90.79.10">
    <property type="entry name" value="Nucleoside Triphosphate Pyrophosphohydrolase"/>
    <property type="match status" value="1"/>
</dbReference>
<reference evidence="7" key="3">
    <citation type="submission" date="2022-09" db="EMBL/GenBank/DDBJ databases">
        <title>Complete genome sequence of Vulcanisaeta souniana.</title>
        <authorList>
            <person name="Kato S."/>
            <person name="Itoh T."/>
            <person name="Ohkuma M."/>
        </authorList>
    </citation>
    <scope>NUCLEOTIDE SEQUENCE [LARGE SCALE GENOMIC DNA]</scope>
    <source>
        <strain evidence="7">JCM 11219</strain>
    </source>
</reference>
<dbReference type="PANTHER" id="PTHR11839:SF18">
    <property type="entry name" value="NUDIX HYDROLASE DOMAIN-CONTAINING PROTEIN"/>
    <property type="match status" value="1"/>
</dbReference>
<dbReference type="Proteomes" id="UP000657075">
    <property type="component" value="Unassembled WGS sequence"/>
</dbReference>
<reference evidence="5" key="1">
    <citation type="journal article" date="2014" name="Int. J. Syst. Evol. Microbiol.">
        <title>Complete genome sequence of Corynebacterium casei LMG S-19264T (=DSM 44701T), isolated from a smear-ripened cheese.</title>
        <authorList>
            <consortium name="US DOE Joint Genome Institute (JGI-PGF)"/>
            <person name="Walter F."/>
            <person name="Albersmeier A."/>
            <person name="Kalinowski J."/>
            <person name="Ruckert C."/>
        </authorList>
    </citation>
    <scope>NUCLEOTIDE SEQUENCE</scope>
    <source>
        <strain evidence="5">JCM 11219</strain>
    </source>
</reference>
<dbReference type="PROSITE" id="PS51462">
    <property type="entry name" value="NUDIX"/>
    <property type="match status" value="1"/>
</dbReference>
<dbReference type="PRINTS" id="PR00502">
    <property type="entry name" value="NUDIXFAMILY"/>
</dbReference>
<name>A0A830E545_9CREN</name>
<dbReference type="SUPFAM" id="SSF55811">
    <property type="entry name" value="Nudix"/>
    <property type="match status" value="1"/>
</dbReference>
<dbReference type="PANTHER" id="PTHR11839">
    <property type="entry name" value="UDP/ADP-SUGAR PYROPHOSPHATASE"/>
    <property type="match status" value="1"/>
</dbReference>
<evidence type="ECO:0000313" key="7">
    <source>
        <dbReference type="Proteomes" id="UP001060771"/>
    </source>
</evidence>
<feature type="domain" description="Nudix hydrolase" evidence="3">
    <location>
        <begin position="31"/>
        <end position="159"/>
    </location>
</feature>
<organism evidence="5 6">
    <name type="scientific">Vulcanisaeta souniana JCM 11219</name>
    <dbReference type="NCBI Taxonomy" id="1293586"/>
    <lineage>
        <taxon>Archaea</taxon>
        <taxon>Thermoproteota</taxon>
        <taxon>Thermoprotei</taxon>
        <taxon>Thermoproteales</taxon>
        <taxon>Thermoproteaceae</taxon>
        <taxon>Vulcanisaeta</taxon>
    </lineage>
</organism>
<dbReference type="InterPro" id="IPR020084">
    <property type="entry name" value="NUDIX_hydrolase_CS"/>
</dbReference>
<dbReference type="GO" id="GO:0016462">
    <property type="term" value="F:pyrophosphatase activity"/>
    <property type="evidence" value="ECO:0007669"/>
    <property type="project" value="UniProtKB-ARBA"/>
</dbReference>
<dbReference type="Pfam" id="PF00293">
    <property type="entry name" value="NUDIX"/>
    <property type="match status" value="1"/>
</dbReference>
<comment type="cofactor">
    <cofactor evidence="1">
        <name>Mg(2+)</name>
        <dbReference type="ChEBI" id="CHEBI:18420"/>
    </cofactor>
</comment>
<dbReference type="CDD" id="cd03424">
    <property type="entry name" value="NUDIX_ADPRase_Nudt5_UGPPase_Nudt14"/>
    <property type="match status" value="1"/>
</dbReference>
<evidence type="ECO:0000259" key="3">
    <source>
        <dbReference type="PROSITE" id="PS51462"/>
    </source>
</evidence>
<evidence type="ECO:0000313" key="6">
    <source>
        <dbReference type="Proteomes" id="UP000657075"/>
    </source>
</evidence>
<dbReference type="Proteomes" id="UP001060771">
    <property type="component" value="Chromosome"/>
</dbReference>
<reference evidence="4" key="4">
    <citation type="journal article" date="2023" name="Microbiol. Resour. Announc.">
        <title>Complete Genome Sequence of Vulcanisaeta souniana Strain IC-059, a Hyperthermophilic Archaeon Isolated from Hot Spring Water in Japan.</title>
        <authorList>
            <person name="Kato S."/>
            <person name="Itoh T."/>
            <person name="Wu L."/>
            <person name="Ma J."/>
            <person name="Ohkuma M."/>
        </authorList>
    </citation>
    <scope>NUCLEOTIDE SEQUENCE</scope>
    <source>
        <strain evidence="4">JCM 11219</strain>
    </source>
</reference>
<keyword evidence="2" id="KW-0378">Hydrolase</keyword>
<evidence type="ECO:0000256" key="1">
    <source>
        <dbReference type="ARBA" id="ARBA00001946"/>
    </source>
</evidence>
<dbReference type="EMBL" id="AP026830">
    <property type="protein sequence ID" value="BDR92986.1"/>
    <property type="molecule type" value="Genomic_DNA"/>
</dbReference>
<accession>A0A830E545</accession>
<dbReference type="GO" id="GO:0006753">
    <property type="term" value="P:nucleoside phosphate metabolic process"/>
    <property type="evidence" value="ECO:0007669"/>
    <property type="project" value="TreeGrafter"/>
</dbReference>
<dbReference type="OrthoDB" id="104705at2157"/>
<reference evidence="5" key="2">
    <citation type="submission" date="2020-09" db="EMBL/GenBank/DDBJ databases">
        <authorList>
            <person name="Sun Q."/>
            <person name="Ohkuma M."/>
        </authorList>
    </citation>
    <scope>NUCLEOTIDE SEQUENCE</scope>
    <source>
        <strain evidence="5">JCM 11219</strain>
    </source>
</reference>
<dbReference type="InterPro" id="IPR000086">
    <property type="entry name" value="NUDIX_hydrolase_dom"/>
</dbReference>
<evidence type="ECO:0000256" key="2">
    <source>
        <dbReference type="ARBA" id="ARBA00022801"/>
    </source>
</evidence>
<keyword evidence="7" id="KW-1185">Reference proteome</keyword>
<dbReference type="InterPro" id="IPR015797">
    <property type="entry name" value="NUDIX_hydrolase-like_dom_sf"/>
</dbReference>
<dbReference type="GO" id="GO:0019693">
    <property type="term" value="P:ribose phosphate metabolic process"/>
    <property type="evidence" value="ECO:0007669"/>
    <property type="project" value="TreeGrafter"/>
</dbReference>
<dbReference type="GeneID" id="76207623"/>